<dbReference type="EMBL" id="QDEB01089427">
    <property type="protein sequence ID" value="RZC33368.1"/>
    <property type="molecule type" value="Genomic_DNA"/>
</dbReference>
<comment type="caution">
    <text evidence="1">The sequence shown here is derived from an EMBL/GenBank/DDBJ whole genome shotgun (WGS) entry which is preliminary data.</text>
</comment>
<gene>
    <name evidence="1" type="ORF">BDFB_010278</name>
</gene>
<sequence length="32" mass="3764">MNKNVQHTCCKNWTKTSTSVESQIIQGHYKRL</sequence>
<organism evidence="1 2">
    <name type="scientific">Asbolus verrucosus</name>
    <name type="common">Desert ironclad beetle</name>
    <dbReference type="NCBI Taxonomy" id="1661398"/>
    <lineage>
        <taxon>Eukaryota</taxon>
        <taxon>Metazoa</taxon>
        <taxon>Ecdysozoa</taxon>
        <taxon>Arthropoda</taxon>
        <taxon>Hexapoda</taxon>
        <taxon>Insecta</taxon>
        <taxon>Pterygota</taxon>
        <taxon>Neoptera</taxon>
        <taxon>Endopterygota</taxon>
        <taxon>Coleoptera</taxon>
        <taxon>Polyphaga</taxon>
        <taxon>Cucujiformia</taxon>
        <taxon>Tenebrionidae</taxon>
        <taxon>Pimeliinae</taxon>
        <taxon>Asbolus</taxon>
    </lineage>
</organism>
<name>A0A482VLX2_ASBVE</name>
<reference evidence="1 2" key="1">
    <citation type="submission" date="2017-03" db="EMBL/GenBank/DDBJ databases">
        <title>Genome of the blue death feigning beetle - Asbolus verrucosus.</title>
        <authorList>
            <person name="Rider S.D."/>
        </authorList>
    </citation>
    <scope>NUCLEOTIDE SEQUENCE [LARGE SCALE GENOMIC DNA]</scope>
    <source>
        <strain evidence="1">Butters</strain>
        <tissue evidence="1">Head and leg muscle</tissue>
    </source>
</reference>
<evidence type="ECO:0000313" key="1">
    <source>
        <dbReference type="EMBL" id="RZC33368.1"/>
    </source>
</evidence>
<keyword evidence="2" id="KW-1185">Reference proteome</keyword>
<protein>
    <submittedName>
        <fullName evidence="1">Uncharacterized protein</fullName>
    </submittedName>
</protein>
<dbReference type="Proteomes" id="UP000292052">
    <property type="component" value="Unassembled WGS sequence"/>
</dbReference>
<accession>A0A482VLX2</accession>
<dbReference type="AlphaFoldDB" id="A0A482VLX2"/>
<evidence type="ECO:0000313" key="2">
    <source>
        <dbReference type="Proteomes" id="UP000292052"/>
    </source>
</evidence>
<proteinExistence type="predicted"/>